<dbReference type="PANTHER" id="PTHR35807">
    <property type="entry name" value="TRANSCRIPTIONAL REGULATOR REDD-RELATED"/>
    <property type="match status" value="1"/>
</dbReference>
<dbReference type="InterPro" id="IPR001789">
    <property type="entry name" value="Sig_transdc_resp-reg_receiver"/>
</dbReference>
<dbReference type="SMART" id="SM00862">
    <property type="entry name" value="Trans_reg_C"/>
    <property type="match status" value="1"/>
</dbReference>
<gene>
    <name evidence="8" type="ORF">C8Z91_27560</name>
</gene>
<comment type="similarity">
    <text evidence="1">Belongs to the AfsR/DnrI/RedD regulatory family.</text>
</comment>
<evidence type="ECO:0000256" key="5">
    <source>
        <dbReference type="ARBA" id="ARBA00023163"/>
    </source>
</evidence>
<keyword evidence="2" id="KW-0902">Two-component regulatory system</keyword>
<dbReference type="Gene3D" id="1.25.40.10">
    <property type="entry name" value="Tetratricopeptide repeat domain"/>
    <property type="match status" value="1"/>
</dbReference>
<sequence>MVCRLKVQNKSGPKFPFIPNKTVQTPKGSAMLRTILIDDEKPSLNWLSRIIEERKELEIVGSFTKVSELLESFADLRPELVFLDIEMPGVHGIELASRLTELDEDIEIVFVTAYQQYALEAFRVNATDYLLKPVQPEDLQRTVERLMKRKRPAVRKPESGSPGIRCFGQFGVYTALNPAEPIRFPTAKTEELLAFFLVHAGVNISKWTLCESLWPGFTPEKAEQNLHTTVFRLKKTLKHYDMPVTIHSQRGVYRFETDMRCDYLEFDRQLKPYSMGDMPPEQMKTIIPLFQGPLFGGKDYPWCEAEKERVYSAAIDLAKRLTSHYLSLGEADKSIELLKHMIAVGPFHEDVHVLLLSAFLHLKDRTAFITHYDKFANLLRAELDIEPGPAAKELYRQMFLGSSI</sequence>
<accession>A0A2T6FWA9</accession>
<dbReference type="InterPro" id="IPR011006">
    <property type="entry name" value="CheY-like_superfamily"/>
</dbReference>
<dbReference type="InterPro" id="IPR005158">
    <property type="entry name" value="BTAD"/>
</dbReference>
<dbReference type="SUPFAM" id="SSF52172">
    <property type="entry name" value="CheY-like"/>
    <property type="match status" value="1"/>
</dbReference>
<keyword evidence="3" id="KW-0805">Transcription regulation</keyword>
<organism evidence="8 9">
    <name type="scientific">Paenibacillus elgii</name>
    <dbReference type="NCBI Taxonomy" id="189691"/>
    <lineage>
        <taxon>Bacteria</taxon>
        <taxon>Bacillati</taxon>
        <taxon>Bacillota</taxon>
        <taxon>Bacilli</taxon>
        <taxon>Bacillales</taxon>
        <taxon>Paenibacillaceae</taxon>
        <taxon>Paenibacillus</taxon>
    </lineage>
</organism>
<dbReference type="EMBL" id="PYHP01000072">
    <property type="protein sequence ID" value="PUA36201.1"/>
    <property type="molecule type" value="Genomic_DNA"/>
</dbReference>
<dbReference type="InterPro" id="IPR016032">
    <property type="entry name" value="Sig_transdc_resp-reg_C-effctor"/>
</dbReference>
<comment type="caution">
    <text evidence="8">The sequence shown here is derived from an EMBL/GenBank/DDBJ whole genome shotgun (WGS) entry which is preliminary data.</text>
</comment>
<evidence type="ECO:0000256" key="2">
    <source>
        <dbReference type="ARBA" id="ARBA00023012"/>
    </source>
</evidence>
<evidence type="ECO:0000256" key="1">
    <source>
        <dbReference type="ARBA" id="ARBA00005820"/>
    </source>
</evidence>
<reference evidence="8 9" key="1">
    <citation type="submission" date="2018-03" db="EMBL/GenBank/DDBJ databases">
        <title>Genome sequence of Paenibacillus elgii strain AC13 an antimicrobial compound producing bacteria.</title>
        <authorList>
            <person name="Kurokawa A.S."/>
            <person name="Araujo J.F."/>
            <person name="Costa R.A."/>
            <person name="Ortega D.B."/>
            <person name="Pires A.S."/>
            <person name="Pappas G.J.Jr."/>
            <person name="Franco O.L."/>
            <person name="Barreto C."/>
            <person name="Magalhaes B.S."/>
            <person name="Kruger R.H."/>
        </authorList>
    </citation>
    <scope>NUCLEOTIDE SEQUENCE [LARGE SCALE GENOMIC DNA]</scope>
    <source>
        <strain evidence="8 9">AC13</strain>
    </source>
</reference>
<evidence type="ECO:0000256" key="6">
    <source>
        <dbReference type="PROSITE-ProRule" id="PRU00169"/>
    </source>
</evidence>
<dbReference type="InterPro" id="IPR001867">
    <property type="entry name" value="OmpR/PhoB-type_DNA-bd"/>
</dbReference>
<dbReference type="PROSITE" id="PS50110">
    <property type="entry name" value="RESPONSE_REGULATORY"/>
    <property type="match status" value="1"/>
</dbReference>
<proteinExistence type="inferred from homology"/>
<dbReference type="AlphaFoldDB" id="A0A2T6FWA9"/>
<dbReference type="SMART" id="SM00448">
    <property type="entry name" value="REC"/>
    <property type="match status" value="1"/>
</dbReference>
<feature type="modified residue" description="4-aspartylphosphate" evidence="6">
    <location>
        <position position="84"/>
    </location>
</feature>
<dbReference type="InterPro" id="IPR051677">
    <property type="entry name" value="AfsR-DnrI-RedD_regulator"/>
</dbReference>
<keyword evidence="6" id="KW-0597">Phosphoprotein</keyword>
<evidence type="ECO:0000259" key="7">
    <source>
        <dbReference type="PROSITE" id="PS50110"/>
    </source>
</evidence>
<dbReference type="Gene3D" id="1.10.10.10">
    <property type="entry name" value="Winged helix-like DNA-binding domain superfamily/Winged helix DNA-binding domain"/>
    <property type="match status" value="1"/>
</dbReference>
<dbReference type="SMART" id="SM01043">
    <property type="entry name" value="BTAD"/>
    <property type="match status" value="1"/>
</dbReference>
<dbReference type="SUPFAM" id="SSF48452">
    <property type="entry name" value="TPR-like"/>
    <property type="match status" value="1"/>
</dbReference>
<evidence type="ECO:0000313" key="9">
    <source>
        <dbReference type="Proteomes" id="UP000244184"/>
    </source>
</evidence>
<dbReference type="Proteomes" id="UP000244184">
    <property type="component" value="Unassembled WGS sequence"/>
</dbReference>
<name>A0A2T6FWA9_9BACL</name>
<dbReference type="Gene3D" id="3.40.50.2300">
    <property type="match status" value="1"/>
</dbReference>
<feature type="domain" description="Response regulatory" evidence="7">
    <location>
        <begin position="33"/>
        <end position="147"/>
    </location>
</feature>
<dbReference type="SUPFAM" id="SSF46894">
    <property type="entry name" value="C-terminal effector domain of the bipartite response regulators"/>
    <property type="match status" value="1"/>
</dbReference>
<keyword evidence="4" id="KW-0238">DNA-binding</keyword>
<evidence type="ECO:0000313" key="8">
    <source>
        <dbReference type="EMBL" id="PUA36201.1"/>
    </source>
</evidence>
<dbReference type="Pfam" id="PF03704">
    <property type="entry name" value="BTAD"/>
    <property type="match status" value="1"/>
</dbReference>
<keyword evidence="5" id="KW-0804">Transcription</keyword>
<dbReference type="GO" id="GO:0003677">
    <property type="term" value="F:DNA binding"/>
    <property type="evidence" value="ECO:0007669"/>
    <property type="project" value="UniProtKB-KW"/>
</dbReference>
<dbReference type="GO" id="GO:0006355">
    <property type="term" value="P:regulation of DNA-templated transcription"/>
    <property type="evidence" value="ECO:0007669"/>
    <property type="project" value="InterPro"/>
</dbReference>
<dbReference type="InterPro" id="IPR011990">
    <property type="entry name" value="TPR-like_helical_dom_sf"/>
</dbReference>
<dbReference type="GO" id="GO:0000160">
    <property type="term" value="P:phosphorelay signal transduction system"/>
    <property type="evidence" value="ECO:0007669"/>
    <property type="project" value="UniProtKB-KW"/>
</dbReference>
<evidence type="ECO:0000256" key="4">
    <source>
        <dbReference type="ARBA" id="ARBA00023125"/>
    </source>
</evidence>
<dbReference type="InterPro" id="IPR036388">
    <property type="entry name" value="WH-like_DNA-bd_sf"/>
</dbReference>
<protein>
    <recommendedName>
        <fullName evidence="7">Response regulatory domain-containing protein</fullName>
    </recommendedName>
</protein>
<evidence type="ECO:0000256" key="3">
    <source>
        <dbReference type="ARBA" id="ARBA00023015"/>
    </source>
</evidence>
<dbReference type="Pfam" id="PF00072">
    <property type="entry name" value="Response_reg"/>
    <property type="match status" value="1"/>
</dbReference>